<feature type="binding site" evidence="6">
    <location>
        <position position="94"/>
    </location>
    <ligand>
        <name>Fe cation</name>
        <dbReference type="ChEBI" id="CHEBI:24875"/>
        <label>1</label>
    </ligand>
</feature>
<dbReference type="PROSITE" id="PS50905">
    <property type="entry name" value="FERRITIN_LIKE"/>
    <property type="match status" value="1"/>
</dbReference>
<dbReference type="GO" id="GO:0042802">
    <property type="term" value="F:identical protein binding"/>
    <property type="evidence" value="ECO:0007669"/>
    <property type="project" value="UniProtKB-ARBA"/>
</dbReference>
<dbReference type="GO" id="GO:0005829">
    <property type="term" value="C:cytosol"/>
    <property type="evidence" value="ECO:0007669"/>
    <property type="project" value="TreeGrafter"/>
</dbReference>
<dbReference type="GO" id="GO:0008199">
    <property type="term" value="F:ferric iron binding"/>
    <property type="evidence" value="ECO:0007669"/>
    <property type="project" value="InterPro"/>
</dbReference>
<dbReference type="AlphaFoldDB" id="A0A1W1V017"/>
<keyword evidence="7" id="KW-0963">Cytoplasm</keyword>
<dbReference type="InterPro" id="IPR008331">
    <property type="entry name" value="Ferritin_DPS_dom"/>
</dbReference>
<feature type="binding site" evidence="6">
    <location>
        <position position="127"/>
    </location>
    <ligand>
        <name>Fe cation</name>
        <dbReference type="ChEBI" id="CHEBI:24875"/>
        <label>1</label>
    </ligand>
</feature>
<evidence type="ECO:0000256" key="3">
    <source>
        <dbReference type="ARBA" id="ARBA00022723"/>
    </source>
</evidence>
<comment type="catalytic activity">
    <reaction evidence="7">
        <text>4 Fe(2+) + O2 + 6 H2O = 4 iron(III) oxide-hydroxide + 12 H(+)</text>
        <dbReference type="Rhea" id="RHEA:11972"/>
        <dbReference type="ChEBI" id="CHEBI:15377"/>
        <dbReference type="ChEBI" id="CHEBI:15378"/>
        <dbReference type="ChEBI" id="CHEBI:15379"/>
        <dbReference type="ChEBI" id="CHEBI:29033"/>
        <dbReference type="ChEBI" id="CHEBI:78619"/>
        <dbReference type="EC" id="1.16.3.2"/>
    </reaction>
</comment>
<evidence type="ECO:0000256" key="5">
    <source>
        <dbReference type="ARBA" id="ARBA00023004"/>
    </source>
</evidence>
<feature type="binding site" evidence="6">
    <location>
        <position position="50"/>
    </location>
    <ligand>
        <name>Fe cation</name>
        <dbReference type="ChEBI" id="CHEBI:24875"/>
        <label>1</label>
    </ligand>
</feature>
<dbReference type="PANTHER" id="PTHR11431:SF127">
    <property type="entry name" value="BACTERIAL NON-HEME FERRITIN"/>
    <property type="match status" value="1"/>
</dbReference>
<comment type="function">
    <text evidence="7">Iron-storage protein.</text>
</comment>
<dbReference type="Proteomes" id="UP000192408">
    <property type="component" value="Unassembled WGS sequence"/>
</dbReference>
<evidence type="ECO:0000256" key="7">
    <source>
        <dbReference type="RuleBase" id="RU361145"/>
    </source>
</evidence>
<proteinExistence type="inferred from homology"/>
<dbReference type="GO" id="GO:0006879">
    <property type="term" value="P:intracellular iron ion homeostasis"/>
    <property type="evidence" value="ECO:0007669"/>
    <property type="project" value="UniProtKB-KW"/>
</dbReference>
<feature type="binding site" evidence="6">
    <location>
        <position position="53"/>
    </location>
    <ligand>
        <name>Fe cation</name>
        <dbReference type="ChEBI" id="CHEBI:24875"/>
        <label>1</label>
    </ligand>
</feature>
<dbReference type="Gene3D" id="1.20.1260.10">
    <property type="match status" value="1"/>
</dbReference>
<evidence type="ECO:0000256" key="1">
    <source>
        <dbReference type="ARBA" id="ARBA00006950"/>
    </source>
</evidence>
<dbReference type="Pfam" id="PF00210">
    <property type="entry name" value="Ferritin"/>
    <property type="match status" value="1"/>
</dbReference>
<evidence type="ECO:0000313" key="10">
    <source>
        <dbReference type="Proteomes" id="UP000192408"/>
    </source>
</evidence>
<dbReference type="GO" id="GO:0006826">
    <property type="term" value="P:iron ion transport"/>
    <property type="evidence" value="ECO:0007669"/>
    <property type="project" value="InterPro"/>
</dbReference>
<evidence type="ECO:0000313" key="9">
    <source>
        <dbReference type="EMBL" id="SMB86673.1"/>
    </source>
</evidence>
<gene>
    <name evidence="9" type="ORF">SAMN05660772_00927</name>
</gene>
<dbReference type="GO" id="GO:0008198">
    <property type="term" value="F:ferrous iron binding"/>
    <property type="evidence" value="ECO:0007669"/>
    <property type="project" value="TreeGrafter"/>
</dbReference>
<dbReference type="InterPro" id="IPR001519">
    <property type="entry name" value="Ferritin"/>
</dbReference>
<dbReference type="CDD" id="cd01055">
    <property type="entry name" value="Nonheme_Ferritin"/>
    <property type="match status" value="1"/>
</dbReference>
<comment type="similarity">
    <text evidence="1 7">Belongs to the ferritin family. Prokaryotic subfamily.</text>
</comment>
<evidence type="ECO:0000256" key="2">
    <source>
        <dbReference type="ARBA" id="ARBA00022434"/>
    </source>
</evidence>
<dbReference type="InterPro" id="IPR041719">
    <property type="entry name" value="Ferritin_prok"/>
</dbReference>
<dbReference type="NCBIfam" id="NF007638">
    <property type="entry name" value="PRK10304.1"/>
    <property type="match status" value="1"/>
</dbReference>
<dbReference type="InterPro" id="IPR009040">
    <property type="entry name" value="Ferritin-like_diiron"/>
</dbReference>
<keyword evidence="3 6" id="KW-0479">Metal-binding</keyword>
<feature type="binding site" evidence="6">
    <location>
        <position position="17"/>
    </location>
    <ligand>
        <name>Fe cation</name>
        <dbReference type="ChEBI" id="CHEBI:24875"/>
        <label>1</label>
    </ligand>
</feature>
<accession>A0A1W1V017</accession>
<keyword evidence="2 7" id="KW-0409">Iron storage</keyword>
<evidence type="ECO:0000259" key="8">
    <source>
        <dbReference type="PROSITE" id="PS50905"/>
    </source>
</evidence>
<organism evidence="9 10">
    <name type="scientific">Pasteurella testudinis DSM 23072</name>
    <dbReference type="NCBI Taxonomy" id="1122938"/>
    <lineage>
        <taxon>Bacteria</taxon>
        <taxon>Pseudomonadati</taxon>
        <taxon>Pseudomonadota</taxon>
        <taxon>Gammaproteobacteria</taxon>
        <taxon>Pasteurellales</taxon>
        <taxon>Pasteurellaceae</taxon>
        <taxon>Pasteurella</taxon>
    </lineage>
</organism>
<dbReference type="InterPro" id="IPR012347">
    <property type="entry name" value="Ferritin-like"/>
</dbReference>
<keyword evidence="10" id="KW-1185">Reference proteome</keyword>
<evidence type="ECO:0000256" key="6">
    <source>
        <dbReference type="PIRSR" id="PIRSR601519-1"/>
    </source>
</evidence>
<dbReference type="EMBL" id="FWWV01000024">
    <property type="protein sequence ID" value="SMB86673.1"/>
    <property type="molecule type" value="Genomic_DNA"/>
</dbReference>
<keyword evidence="4" id="KW-0560">Oxidoreductase</keyword>
<keyword evidence="5 6" id="KW-0408">Iron</keyword>
<dbReference type="RefSeq" id="WP_084257347.1">
    <property type="nucleotide sequence ID" value="NZ_FWWV01000024.1"/>
</dbReference>
<protein>
    <recommendedName>
        <fullName evidence="7">Ferritin</fullName>
        <ecNumber evidence="7">1.16.3.2</ecNumber>
    </recommendedName>
</protein>
<dbReference type="FunFam" id="1.20.1260.10:FF:000001">
    <property type="entry name" value="Non-heme ferritin"/>
    <property type="match status" value="1"/>
</dbReference>
<reference evidence="10" key="1">
    <citation type="submission" date="2017-04" db="EMBL/GenBank/DDBJ databases">
        <authorList>
            <person name="Varghese N."/>
            <person name="Submissions S."/>
        </authorList>
    </citation>
    <scope>NUCLEOTIDE SEQUENCE [LARGE SCALE GENOMIC DNA]</scope>
    <source>
        <strain evidence="10">DSM 23072</strain>
    </source>
</reference>
<dbReference type="PANTHER" id="PTHR11431">
    <property type="entry name" value="FERRITIN"/>
    <property type="match status" value="1"/>
</dbReference>
<dbReference type="STRING" id="1122938.SAMN05660772_00927"/>
<dbReference type="InterPro" id="IPR009078">
    <property type="entry name" value="Ferritin-like_SF"/>
</dbReference>
<sequence>MLSKKIINDLNAQLNLEFFSSNLYLQMSAWCEKKGFPGAAQFLLAHADEEMQHMRRLFTYLTETGALALIGKIEAPQHEFESLKEVFELTYQHEKLVTSKINELVDTTFQEKDFSSFNFLQWYVAEQHEEEKLFSGILDKFNLVGTDGRGLYHIDGDLAALAATTVAAESGNN</sequence>
<dbReference type="GO" id="GO:0004322">
    <property type="term" value="F:ferroxidase activity"/>
    <property type="evidence" value="ECO:0007669"/>
    <property type="project" value="TreeGrafter"/>
</dbReference>
<comment type="subcellular location">
    <subcellularLocation>
        <location evidence="7">Cytoplasm</location>
    </subcellularLocation>
</comment>
<dbReference type="EC" id="1.16.3.2" evidence="7"/>
<dbReference type="SUPFAM" id="SSF47240">
    <property type="entry name" value="Ferritin-like"/>
    <property type="match status" value="1"/>
</dbReference>
<name>A0A1W1V017_9PAST</name>
<evidence type="ECO:0000256" key="4">
    <source>
        <dbReference type="ARBA" id="ARBA00023002"/>
    </source>
</evidence>
<feature type="domain" description="Ferritin-like diiron" evidence="8">
    <location>
        <begin position="1"/>
        <end position="145"/>
    </location>
</feature>